<evidence type="ECO:0000256" key="1">
    <source>
        <dbReference type="ARBA" id="ARBA00006817"/>
    </source>
</evidence>
<dbReference type="AlphaFoldDB" id="A0A2U2HFU3"/>
<proteinExistence type="inferred from homology"/>
<dbReference type="SUPFAM" id="SSF55961">
    <property type="entry name" value="Bet v1-like"/>
    <property type="match status" value="1"/>
</dbReference>
<dbReference type="InterPro" id="IPR013538">
    <property type="entry name" value="ASHA1/2-like_C"/>
</dbReference>
<organism evidence="3 4">
    <name type="scientific">Massilia glaciei</name>
    <dbReference type="NCBI Taxonomy" id="1524097"/>
    <lineage>
        <taxon>Bacteria</taxon>
        <taxon>Pseudomonadati</taxon>
        <taxon>Pseudomonadota</taxon>
        <taxon>Betaproteobacteria</taxon>
        <taxon>Burkholderiales</taxon>
        <taxon>Oxalobacteraceae</taxon>
        <taxon>Telluria group</taxon>
        <taxon>Massilia</taxon>
    </lineage>
</organism>
<evidence type="ECO:0000313" key="4">
    <source>
        <dbReference type="Proteomes" id="UP000241421"/>
    </source>
</evidence>
<reference evidence="3 4" key="1">
    <citation type="submission" date="2018-04" db="EMBL/GenBank/DDBJ databases">
        <title>Massilia violaceinigra sp. nov., a novel purple-pigmented bacterium isolated from Tianshan glacier, Xinjiang, China.</title>
        <authorList>
            <person name="Wang H."/>
        </authorList>
    </citation>
    <scope>NUCLEOTIDE SEQUENCE [LARGE SCALE GENOMIC DNA]</scope>
    <source>
        <strain evidence="3 4">B448-2</strain>
    </source>
</reference>
<dbReference type="InterPro" id="IPR023393">
    <property type="entry name" value="START-like_dom_sf"/>
</dbReference>
<name>A0A2U2HFU3_9BURK</name>
<dbReference type="OrthoDB" id="9805228at2"/>
<comment type="similarity">
    <text evidence="1">Belongs to the AHA1 family.</text>
</comment>
<gene>
    <name evidence="3" type="ORF">C7C56_021070</name>
</gene>
<evidence type="ECO:0000313" key="3">
    <source>
        <dbReference type="EMBL" id="PWF43390.1"/>
    </source>
</evidence>
<dbReference type="RefSeq" id="WP_106759320.1">
    <property type="nucleotide sequence ID" value="NZ_PXWF02000281.1"/>
</dbReference>
<feature type="domain" description="Activator of Hsp90 ATPase homologue 1/2-like C-terminal" evidence="2">
    <location>
        <begin position="17"/>
        <end position="158"/>
    </location>
</feature>
<protein>
    <submittedName>
        <fullName evidence="3">Polyketide cyclase</fullName>
    </submittedName>
</protein>
<dbReference type="Pfam" id="PF08327">
    <property type="entry name" value="AHSA1"/>
    <property type="match status" value="1"/>
</dbReference>
<comment type="caution">
    <text evidence="3">The sequence shown here is derived from an EMBL/GenBank/DDBJ whole genome shotgun (WGS) entry which is preliminary data.</text>
</comment>
<dbReference type="EMBL" id="PXWF02000281">
    <property type="protein sequence ID" value="PWF43390.1"/>
    <property type="molecule type" value="Genomic_DNA"/>
</dbReference>
<evidence type="ECO:0000259" key="2">
    <source>
        <dbReference type="Pfam" id="PF08327"/>
    </source>
</evidence>
<dbReference type="Gene3D" id="3.30.530.20">
    <property type="match status" value="1"/>
</dbReference>
<accession>A0A2U2HFU3</accession>
<dbReference type="Proteomes" id="UP000241421">
    <property type="component" value="Unassembled WGS sequence"/>
</dbReference>
<keyword evidence="4" id="KW-1185">Reference proteome</keyword>
<sequence length="169" mass="18668">MADDASNVDFVIARVFDAPRELVFRTMTETAHLARWWGPKGCQIEVAKHALKPGGVFHYCMRFAPGIEMWGKFVYHEISPERLVWVNGFADPQGNSIPNPMSPVWPLGVLNTTVLTEQGGKTTMTMSSVPIGASELEREAFLAGHPSMRDGFCGTYDQYALYLASLKAG</sequence>